<dbReference type="InterPro" id="IPR009798">
    <property type="entry name" value="Wun1-like"/>
</dbReference>
<keyword evidence="2" id="KW-1185">Reference proteome</keyword>
<comment type="caution">
    <text evidence="1">The sequence shown here is derived from an EMBL/GenBank/DDBJ whole genome shotgun (WGS) entry which is preliminary data.</text>
</comment>
<dbReference type="PANTHER" id="PTHR33703:SF23">
    <property type="entry name" value="WOUND-INDUCED PROTEIN 1-LIKE"/>
    <property type="match status" value="1"/>
</dbReference>
<gene>
    <name evidence="1" type="ORF">Scep_008579</name>
</gene>
<sequence length="118" mass="12805">MAANYKVNLVMGVSVGSSRRTVSSELANLEKIAPNLESSSIKVVKALYEALRGDDIDSVQRLLALDLEWWFHGPAYPPAFNAIADRPPALHRLQPHTSINTIGSTVLAEGCDPDFSVT</sequence>
<evidence type="ECO:0000313" key="2">
    <source>
        <dbReference type="Proteomes" id="UP001419268"/>
    </source>
</evidence>
<protein>
    <submittedName>
        <fullName evidence="1">Uncharacterized protein</fullName>
    </submittedName>
</protein>
<dbReference type="InterPro" id="IPR032710">
    <property type="entry name" value="NTF2-like_dom_sf"/>
</dbReference>
<proteinExistence type="predicted"/>
<name>A0AAP0KEK7_9MAGN</name>
<reference evidence="1 2" key="1">
    <citation type="submission" date="2024-01" db="EMBL/GenBank/DDBJ databases">
        <title>Genome assemblies of Stephania.</title>
        <authorList>
            <person name="Yang L."/>
        </authorList>
    </citation>
    <scope>NUCLEOTIDE SEQUENCE [LARGE SCALE GENOMIC DNA]</scope>
    <source>
        <strain evidence="1">JXDWG</strain>
        <tissue evidence="1">Leaf</tissue>
    </source>
</reference>
<accession>A0AAP0KEK7</accession>
<organism evidence="1 2">
    <name type="scientific">Stephania cephalantha</name>
    <dbReference type="NCBI Taxonomy" id="152367"/>
    <lineage>
        <taxon>Eukaryota</taxon>
        <taxon>Viridiplantae</taxon>
        <taxon>Streptophyta</taxon>
        <taxon>Embryophyta</taxon>
        <taxon>Tracheophyta</taxon>
        <taxon>Spermatophyta</taxon>
        <taxon>Magnoliopsida</taxon>
        <taxon>Ranunculales</taxon>
        <taxon>Menispermaceae</taxon>
        <taxon>Menispermoideae</taxon>
        <taxon>Cissampelideae</taxon>
        <taxon>Stephania</taxon>
    </lineage>
</organism>
<dbReference type="PANTHER" id="PTHR33703">
    <property type="entry name" value="OS07G0691300 PROTEIN"/>
    <property type="match status" value="1"/>
</dbReference>
<dbReference type="Proteomes" id="UP001419268">
    <property type="component" value="Unassembled WGS sequence"/>
</dbReference>
<evidence type="ECO:0000313" key="1">
    <source>
        <dbReference type="EMBL" id="KAK9149822.1"/>
    </source>
</evidence>
<dbReference type="SUPFAM" id="SSF54427">
    <property type="entry name" value="NTF2-like"/>
    <property type="match status" value="1"/>
</dbReference>
<dbReference type="EMBL" id="JBBNAG010000003">
    <property type="protein sequence ID" value="KAK9149822.1"/>
    <property type="molecule type" value="Genomic_DNA"/>
</dbReference>
<dbReference type="AlphaFoldDB" id="A0AAP0KEK7"/>